<feature type="transmembrane region" description="Helical" evidence="1">
    <location>
        <begin position="161"/>
        <end position="180"/>
    </location>
</feature>
<dbReference type="Proteomes" id="UP000041254">
    <property type="component" value="Unassembled WGS sequence"/>
</dbReference>
<keyword evidence="1" id="KW-0812">Transmembrane</keyword>
<feature type="transmembrane region" description="Helical" evidence="1">
    <location>
        <begin position="130"/>
        <end position="149"/>
    </location>
</feature>
<organism evidence="2 3">
    <name type="scientific">Vitrella brassicaformis (strain CCMP3155)</name>
    <dbReference type="NCBI Taxonomy" id="1169540"/>
    <lineage>
        <taxon>Eukaryota</taxon>
        <taxon>Sar</taxon>
        <taxon>Alveolata</taxon>
        <taxon>Colpodellida</taxon>
        <taxon>Vitrellaceae</taxon>
        <taxon>Vitrella</taxon>
    </lineage>
</organism>
<proteinExistence type="predicted"/>
<dbReference type="VEuPathDB" id="CryptoDB:Vbra_6980"/>
<keyword evidence="1" id="KW-1133">Transmembrane helix</keyword>
<gene>
    <name evidence="2" type="ORF">Vbra_6980</name>
</gene>
<feature type="transmembrane region" description="Helical" evidence="1">
    <location>
        <begin position="226"/>
        <end position="249"/>
    </location>
</feature>
<feature type="transmembrane region" description="Helical" evidence="1">
    <location>
        <begin position="200"/>
        <end position="219"/>
    </location>
</feature>
<dbReference type="AlphaFoldDB" id="A0A0G4EC11"/>
<sequence>MASQDPSFRTVLLRWQLMTLLAFSACVYAGWRFNRGKFSIHRYPVAAPLHPGEVAFFRVHPPPDLPPPPLIMEASSVTVEGEEGGESAGISGTPAYLPALPDFQRCSDEGPLDLSVPCYPFRRPLQRLTYSPLLFHLVLLVPPLLPLLLCRGFSAANRNRLLLSVVVMVYRAVLLYWVPLQLQEFLHLHYGGSYDFSDHLVLYLMALMLVAFNQAALDCEKRGGGGVVLSVVSLVYTMLTTAVLCYLGFQTVRSFHTYEESVGGLVFGLVGLYFPVWILAVGMPRLWRAVEGAVCGEGALGRGRRVKDAGGQNESRVKYL</sequence>
<name>A0A0G4EC11_VITBC</name>
<evidence type="ECO:0000313" key="2">
    <source>
        <dbReference type="EMBL" id="CEL93216.1"/>
    </source>
</evidence>
<feature type="transmembrane region" description="Helical" evidence="1">
    <location>
        <begin position="12"/>
        <end position="31"/>
    </location>
</feature>
<reference evidence="2 3" key="1">
    <citation type="submission" date="2014-11" db="EMBL/GenBank/DDBJ databases">
        <authorList>
            <person name="Zhu J."/>
            <person name="Qi W."/>
            <person name="Song R."/>
        </authorList>
    </citation>
    <scope>NUCLEOTIDE SEQUENCE [LARGE SCALE GENOMIC DNA]</scope>
</reference>
<protein>
    <submittedName>
        <fullName evidence="2">Uncharacterized protein</fullName>
    </submittedName>
</protein>
<dbReference type="EMBL" id="CDMY01000149">
    <property type="protein sequence ID" value="CEL93216.1"/>
    <property type="molecule type" value="Genomic_DNA"/>
</dbReference>
<keyword evidence="1" id="KW-0472">Membrane</keyword>
<accession>A0A0G4EC11</accession>
<evidence type="ECO:0000256" key="1">
    <source>
        <dbReference type="SAM" id="Phobius"/>
    </source>
</evidence>
<feature type="transmembrane region" description="Helical" evidence="1">
    <location>
        <begin position="261"/>
        <end position="281"/>
    </location>
</feature>
<evidence type="ECO:0000313" key="3">
    <source>
        <dbReference type="Proteomes" id="UP000041254"/>
    </source>
</evidence>
<dbReference type="InParanoid" id="A0A0G4EC11"/>
<keyword evidence="3" id="KW-1185">Reference proteome</keyword>